<feature type="transmembrane region" description="Helical" evidence="1">
    <location>
        <begin position="21"/>
        <end position="40"/>
    </location>
</feature>
<evidence type="ECO:0000256" key="1">
    <source>
        <dbReference type="SAM" id="Phobius"/>
    </source>
</evidence>
<organism evidence="2 3">
    <name type="scientific">Lophium mytilinum</name>
    <dbReference type="NCBI Taxonomy" id="390894"/>
    <lineage>
        <taxon>Eukaryota</taxon>
        <taxon>Fungi</taxon>
        <taxon>Dikarya</taxon>
        <taxon>Ascomycota</taxon>
        <taxon>Pezizomycotina</taxon>
        <taxon>Dothideomycetes</taxon>
        <taxon>Pleosporomycetidae</taxon>
        <taxon>Mytilinidiales</taxon>
        <taxon>Mytilinidiaceae</taxon>
        <taxon>Lophium</taxon>
    </lineage>
</organism>
<gene>
    <name evidence="2" type="ORF">BU16DRAFT_557716</name>
</gene>
<reference evidence="2" key="1">
    <citation type="journal article" date="2020" name="Stud. Mycol.">
        <title>101 Dothideomycetes genomes: a test case for predicting lifestyles and emergence of pathogens.</title>
        <authorList>
            <person name="Haridas S."/>
            <person name="Albert R."/>
            <person name="Binder M."/>
            <person name="Bloem J."/>
            <person name="Labutti K."/>
            <person name="Salamov A."/>
            <person name="Andreopoulos B."/>
            <person name="Baker S."/>
            <person name="Barry K."/>
            <person name="Bills G."/>
            <person name="Bluhm B."/>
            <person name="Cannon C."/>
            <person name="Castanera R."/>
            <person name="Culley D."/>
            <person name="Daum C."/>
            <person name="Ezra D."/>
            <person name="Gonzalez J."/>
            <person name="Henrissat B."/>
            <person name="Kuo A."/>
            <person name="Liang C."/>
            <person name="Lipzen A."/>
            <person name="Lutzoni F."/>
            <person name="Magnuson J."/>
            <person name="Mondo S."/>
            <person name="Nolan M."/>
            <person name="Ohm R."/>
            <person name="Pangilinan J."/>
            <person name="Park H.-J."/>
            <person name="Ramirez L."/>
            <person name="Alfaro M."/>
            <person name="Sun H."/>
            <person name="Tritt A."/>
            <person name="Yoshinaga Y."/>
            <person name="Zwiers L.-H."/>
            <person name="Turgeon B."/>
            <person name="Goodwin S."/>
            <person name="Spatafora J."/>
            <person name="Crous P."/>
            <person name="Grigoriev I."/>
        </authorList>
    </citation>
    <scope>NUCLEOTIDE SEQUENCE</scope>
    <source>
        <strain evidence="2">CBS 269.34</strain>
    </source>
</reference>
<evidence type="ECO:0000313" key="3">
    <source>
        <dbReference type="Proteomes" id="UP000799750"/>
    </source>
</evidence>
<name>A0A6A6R7C1_9PEZI</name>
<keyword evidence="1" id="KW-0472">Membrane</keyword>
<keyword evidence="1" id="KW-0812">Transmembrane</keyword>
<dbReference type="Proteomes" id="UP000799750">
    <property type="component" value="Unassembled WGS sequence"/>
</dbReference>
<keyword evidence="1" id="KW-1133">Transmembrane helix</keyword>
<protein>
    <submittedName>
        <fullName evidence="2">Uncharacterized protein</fullName>
    </submittedName>
</protein>
<dbReference type="AlphaFoldDB" id="A0A6A6R7C1"/>
<accession>A0A6A6R7C1</accession>
<dbReference type="EMBL" id="MU004184">
    <property type="protein sequence ID" value="KAF2499387.1"/>
    <property type="molecule type" value="Genomic_DNA"/>
</dbReference>
<sequence length="72" mass="8387">MRISNNKTGKVNRFGNKGFKTCNSPLAGTLTYFVVIHLLYQSFDGEISVLIDLREIFRFRKYTKEGRKFGTY</sequence>
<proteinExistence type="predicted"/>
<keyword evidence="3" id="KW-1185">Reference proteome</keyword>
<evidence type="ECO:0000313" key="2">
    <source>
        <dbReference type="EMBL" id="KAF2499387.1"/>
    </source>
</evidence>